<dbReference type="Pfam" id="PF02518">
    <property type="entry name" value="HATPase_c"/>
    <property type="match status" value="1"/>
</dbReference>
<dbReference type="InterPro" id="IPR003594">
    <property type="entry name" value="HATPase_dom"/>
</dbReference>
<evidence type="ECO:0000256" key="7">
    <source>
        <dbReference type="SAM" id="Phobius"/>
    </source>
</evidence>
<dbReference type="PANTHER" id="PTHR45453:SF1">
    <property type="entry name" value="PHOSPHATE REGULON SENSOR PROTEIN PHOR"/>
    <property type="match status" value="1"/>
</dbReference>
<dbReference type="InterPro" id="IPR050351">
    <property type="entry name" value="BphY/WalK/GraS-like"/>
</dbReference>
<keyword evidence="10" id="KW-1185">Reference proteome</keyword>
<dbReference type="GO" id="GO:0000155">
    <property type="term" value="F:phosphorelay sensor kinase activity"/>
    <property type="evidence" value="ECO:0007669"/>
    <property type="project" value="InterPro"/>
</dbReference>
<keyword evidence="6" id="KW-0902">Two-component regulatory system</keyword>
<keyword evidence="7" id="KW-0812">Transmembrane</keyword>
<reference evidence="9 10" key="1">
    <citation type="submission" date="2018-09" db="EMBL/GenBank/DDBJ databases">
        <authorList>
            <person name="Wang X."/>
            <person name="Du Z."/>
        </authorList>
    </citation>
    <scope>NUCLEOTIDE SEQUENCE [LARGE SCALE GENOMIC DNA]</scope>
    <source>
        <strain evidence="9 10">N3</strain>
    </source>
</reference>
<keyword evidence="5" id="KW-0418">Kinase</keyword>
<evidence type="ECO:0000259" key="8">
    <source>
        <dbReference type="PROSITE" id="PS50109"/>
    </source>
</evidence>
<comment type="catalytic activity">
    <reaction evidence="1">
        <text>ATP + protein L-histidine = ADP + protein N-phospho-L-histidine.</text>
        <dbReference type="EC" id="2.7.13.3"/>
    </reaction>
</comment>
<gene>
    <name evidence="9" type="ORF">D0X99_04900</name>
</gene>
<feature type="transmembrane region" description="Helical" evidence="7">
    <location>
        <begin position="297"/>
        <end position="315"/>
    </location>
</feature>
<dbReference type="Gene3D" id="3.30.565.10">
    <property type="entry name" value="Histidine kinase-like ATPase, C-terminal domain"/>
    <property type="match status" value="1"/>
</dbReference>
<dbReference type="GO" id="GO:0016036">
    <property type="term" value="P:cellular response to phosphate starvation"/>
    <property type="evidence" value="ECO:0007669"/>
    <property type="project" value="TreeGrafter"/>
</dbReference>
<feature type="domain" description="Histidine kinase" evidence="8">
    <location>
        <begin position="334"/>
        <end position="544"/>
    </location>
</feature>
<name>A0A418PTY5_9BACT</name>
<dbReference type="InterPro" id="IPR003661">
    <property type="entry name" value="HisK_dim/P_dom"/>
</dbReference>
<keyword evidence="7" id="KW-1133">Transmembrane helix</keyword>
<dbReference type="SUPFAM" id="SSF47384">
    <property type="entry name" value="Homodimeric domain of signal transducing histidine kinase"/>
    <property type="match status" value="1"/>
</dbReference>
<evidence type="ECO:0000256" key="1">
    <source>
        <dbReference type="ARBA" id="ARBA00000085"/>
    </source>
</evidence>
<proteinExistence type="predicted"/>
<evidence type="ECO:0000256" key="2">
    <source>
        <dbReference type="ARBA" id="ARBA00012438"/>
    </source>
</evidence>
<dbReference type="RefSeq" id="WP_119476536.1">
    <property type="nucleotide sequence ID" value="NZ_QXML01000002.1"/>
</dbReference>
<comment type="caution">
    <text evidence="9">The sequence shown here is derived from an EMBL/GenBank/DDBJ whole genome shotgun (WGS) entry which is preliminary data.</text>
</comment>
<evidence type="ECO:0000256" key="4">
    <source>
        <dbReference type="ARBA" id="ARBA00022679"/>
    </source>
</evidence>
<evidence type="ECO:0000313" key="9">
    <source>
        <dbReference type="EMBL" id="RIW17098.1"/>
    </source>
</evidence>
<evidence type="ECO:0000313" key="10">
    <source>
        <dbReference type="Proteomes" id="UP000283522"/>
    </source>
</evidence>
<dbReference type="SUPFAM" id="SSF55874">
    <property type="entry name" value="ATPase domain of HSP90 chaperone/DNA topoisomerase II/histidine kinase"/>
    <property type="match status" value="1"/>
</dbReference>
<organism evidence="9 10">
    <name type="scientific">Algoriphagus lacus</name>
    <dbReference type="NCBI Taxonomy" id="2056311"/>
    <lineage>
        <taxon>Bacteria</taxon>
        <taxon>Pseudomonadati</taxon>
        <taxon>Bacteroidota</taxon>
        <taxon>Cytophagia</taxon>
        <taxon>Cytophagales</taxon>
        <taxon>Cyclobacteriaceae</taxon>
        <taxon>Algoriphagus</taxon>
    </lineage>
</organism>
<sequence>MKKLQFKRIGFLIGFTLLVSIGVQAWRMYTQVHILKTQLLVDIQQSLDNAVETYFAERAKTDVITLTDELIPGSPFREIDSDTSPSQNLTRISVQRSANSEMRSPGTPPIQNSYDSITFPKEFLDRVGKSDLVFRSLSEAQRENVELDSILWKNVSEDSMHTIIRMNSSPRIGRDQANNLGIFLGRSAADSLEQMKFLTNKIIISITRDSLDLNQIDSLLQEELRRKRIEINYKLLQVNRSLPQLGEAPQSSEKSKASKPEMQFTVSRSTFLPPGQSLELYFENTTLTLLKRGVIEIGMSLTFIGIIAYAFYFLYQTIKNQKEIAEIKQDLIANITHEFKTPIATTLSAIEGIQQFNPENDPAKTSRYLGISKNQMLKLNQMVEKLLETATLDSDQLVLKKEQIEPEVLLRLLVQKFQTLAPEKHIDLILPAHCKPIFADSFHFENALSNLIDNAIKYGGNEIRICLDQNGMNKIRIHDNGGTIPSEQKDRVFEQFYRIPKGDVHDVKGFGIGLYYVKKILEKHEGKIELETGKQSTTFITYWP</sequence>
<dbReference type="InterPro" id="IPR004358">
    <property type="entry name" value="Sig_transdc_His_kin-like_C"/>
</dbReference>
<keyword evidence="3" id="KW-0597">Phosphoprotein</keyword>
<dbReference type="Proteomes" id="UP000283522">
    <property type="component" value="Unassembled WGS sequence"/>
</dbReference>
<evidence type="ECO:0000256" key="3">
    <source>
        <dbReference type="ARBA" id="ARBA00022553"/>
    </source>
</evidence>
<dbReference type="GO" id="GO:0004721">
    <property type="term" value="F:phosphoprotein phosphatase activity"/>
    <property type="evidence" value="ECO:0007669"/>
    <property type="project" value="TreeGrafter"/>
</dbReference>
<dbReference type="CDD" id="cd00075">
    <property type="entry name" value="HATPase"/>
    <property type="match status" value="1"/>
</dbReference>
<keyword evidence="4" id="KW-0808">Transferase</keyword>
<dbReference type="InterPro" id="IPR036097">
    <property type="entry name" value="HisK_dim/P_sf"/>
</dbReference>
<dbReference type="CDD" id="cd00082">
    <property type="entry name" value="HisKA"/>
    <property type="match status" value="1"/>
</dbReference>
<protein>
    <recommendedName>
        <fullName evidence="2">histidine kinase</fullName>
        <ecNumber evidence="2">2.7.13.3</ecNumber>
    </recommendedName>
</protein>
<evidence type="ECO:0000256" key="6">
    <source>
        <dbReference type="ARBA" id="ARBA00023012"/>
    </source>
</evidence>
<dbReference type="PANTHER" id="PTHR45453">
    <property type="entry name" value="PHOSPHATE REGULON SENSOR PROTEIN PHOR"/>
    <property type="match status" value="1"/>
</dbReference>
<dbReference type="Pfam" id="PF00512">
    <property type="entry name" value="HisKA"/>
    <property type="match status" value="1"/>
</dbReference>
<dbReference type="PROSITE" id="PS50109">
    <property type="entry name" value="HIS_KIN"/>
    <property type="match status" value="1"/>
</dbReference>
<dbReference type="SMART" id="SM00388">
    <property type="entry name" value="HisKA"/>
    <property type="match status" value="1"/>
</dbReference>
<dbReference type="EC" id="2.7.13.3" evidence="2"/>
<dbReference type="PRINTS" id="PR00344">
    <property type="entry name" value="BCTRLSENSOR"/>
</dbReference>
<dbReference type="InterPro" id="IPR036890">
    <property type="entry name" value="HATPase_C_sf"/>
</dbReference>
<dbReference type="SMART" id="SM00387">
    <property type="entry name" value="HATPase_c"/>
    <property type="match status" value="1"/>
</dbReference>
<dbReference type="GO" id="GO:0005886">
    <property type="term" value="C:plasma membrane"/>
    <property type="evidence" value="ECO:0007669"/>
    <property type="project" value="TreeGrafter"/>
</dbReference>
<dbReference type="InterPro" id="IPR005467">
    <property type="entry name" value="His_kinase_dom"/>
</dbReference>
<dbReference type="OrthoDB" id="1933776at2"/>
<dbReference type="AlphaFoldDB" id="A0A418PTY5"/>
<keyword evidence="7" id="KW-0472">Membrane</keyword>
<dbReference type="EMBL" id="QXML01000002">
    <property type="protein sequence ID" value="RIW17098.1"/>
    <property type="molecule type" value="Genomic_DNA"/>
</dbReference>
<evidence type="ECO:0000256" key="5">
    <source>
        <dbReference type="ARBA" id="ARBA00022777"/>
    </source>
</evidence>
<accession>A0A418PTY5</accession>
<dbReference type="Gene3D" id="1.10.287.130">
    <property type="match status" value="1"/>
</dbReference>